<gene>
    <name evidence="3" type="ORF">RCL2_001475700</name>
    <name evidence="2" type="ORF">RclHR1_13070004</name>
</gene>
<dbReference type="EMBL" id="BLAL01000170">
    <property type="protein sequence ID" value="GES87780.1"/>
    <property type="molecule type" value="Genomic_DNA"/>
</dbReference>
<comment type="caution">
    <text evidence="2">The sequence shown here is derived from an EMBL/GenBank/DDBJ whole genome shotgun (WGS) entry which is preliminary data.</text>
</comment>
<evidence type="ECO:0000313" key="2">
    <source>
        <dbReference type="EMBL" id="GBB86684.1"/>
    </source>
</evidence>
<feature type="region of interest" description="Disordered" evidence="1">
    <location>
        <begin position="58"/>
        <end position="93"/>
    </location>
</feature>
<dbReference type="Proteomes" id="UP000247702">
    <property type="component" value="Unassembled WGS sequence"/>
</dbReference>
<name>A0A2Z6QP39_9GLOM</name>
<evidence type="ECO:0000313" key="4">
    <source>
        <dbReference type="Proteomes" id="UP000247702"/>
    </source>
</evidence>
<sequence>MTRIEQHLSLLPLPNIPATIQTSDMLIDAPALSDSSVERVSSRPAVSPVQTSLNLLSPTFTPTHPARAPLHVSTDLSGISFPSSTSHVAPSST</sequence>
<dbReference type="AlphaFoldDB" id="A0A2Z6QP39"/>
<keyword evidence="4" id="KW-1185">Reference proteome</keyword>
<evidence type="ECO:0000313" key="3">
    <source>
        <dbReference type="EMBL" id="GES87780.1"/>
    </source>
</evidence>
<evidence type="ECO:0000256" key="1">
    <source>
        <dbReference type="SAM" id="MobiDB-lite"/>
    </source>
</evidence>
<organism evidence="2 4">
    <name type="scientific">Rhizophagus clarus</name>
    <dbReference type="NCBI Taxonomy" id="94130"/>
    <lineage>
        <taxon>Eukaryota</taxon>
        <taxon>Fungi</taxon>
        <taxon>Fungi incertae sedis</taxon>
        <taxon>Mucoromycota</taxon>
        <taxon>Glomeromycotina</taxon>
        <taxon>Glomeromycetes</taxon>
        <taxon>Glomerales</taxon>
        <taxon>Glomeraceae</taxon>
        <taxon>Rhizophagus</taxon>
    </lineage>
</organism>
<dbReference type="EMBL" id="BEXD01000344">
    <property type="protein sequence ID" value="GBB86684.1"/>
    <property type="molecule type" value="Genomic_DNA"/>
</dbReference>
<feature type="compositionally biased region" description="Polar residues" evidence="1">
    <location>
        <begin position="74"/>
        <end position="93"/>
    </location>
</feature>
<proteinExistence type="predicted"/>
<reference evidence="2 4" key="1">
    <citation type="submission" date="2017-11" db="EMBL/GenBank/DDBJ databases">
        <title>The genome of Rhizophagus clarus HR1 reveals common genetic basis of auxotrophy among arbuscular mycorrhizal fungi.</title>
        <authorList>
            <person name="Kobayashi Y."/>
        </authorList>
    </citation>
    <scope>NUCLEOTIDE SEQUENCE [LARGE SCALE GENOMIC DNA]</scope>
    <source>
        <strain evidence="2 4">HR1</strain>
    </source>
</reference>
<dbReference type="Proteomes" id="UP000615446">
    <property type="component" value="Unassembled WGS sequence"/>
</dbReference>
<reference evidence="3" key="2">
    <citation type="submission" date="2019-10" db="EMBL/GenBank/DDBJ databases">
        <title>Conservation and host-specific expression of non-tandemly repeated heterogenous ribosome RNA gene in arbuscular mycorrhizal fungi.</title>
        <authorList>
            <person name="Maeda T."/>
            <person name="Kobayashi Y."/>
            <person name="Nakagawa T."/>
            <person name="Ezawa T."/>
            <person name="Yamaguchi K."/>
            <person name="Bino T."/>
            <person name="Nishimoto Y."/>
            <person name="Shigenobu S."/>
            <person name="Kawaguchi M."/>
        </authorList>
    </citation>
    <scope>NUCLEOTIDE SEQUENCE</scope>
    <source>
        <strain evidence="3">HR1</strain>
    </source>
</reference>
<protein>
    <submittedName>
        <fullName evidence="2">Uncharacterized protein</fullName>
    </submittedName>
</protein>
<accession>A0A2Z6QP39</accession>